<evidence type="ECO:0000313" key="1">
    <source>
        <dbReference type="EMBL" id="JAH33814.1"/>
    </source>
</evidence>
<reference evidence="1" key="2">
    <citation type="journal article" date="2015" name="Fish Shellfish Immunol.">
        <title>Early steps in the European eel (Anguilla anguilla)-Vibrio vulnificus interaction in the gills: Role of the RtxA13 toxin.</title>
        <authorList>
            <person name="Callol A."/>
            <person name="Pajuelo D."/>
            <person name="Ebbesson L."/>
            <person name="Teles M."/>
            <person name="MacKenzie S."/>
            <person name="Amaro C."/>
        </authorList>
    </citation>
    <scope>NUCLEOTIDE SEQUENCE</scope>
</reference>
<name>A0A0E9RX91_ANGAN</name>
<accession>A0A0E9RX91</accession>
<protein>
    <submittedName>
        <fullName evidence="1">Uncharacterized protein</fullName>
    </submittedName>
</protein>
<reference evidence="1" key="1">
    <citation type="submission" date="2014-11" db="EMBL/GenBank/DDBJ databases">
        <authorList>
            <person name="Amaro Gonzalez C."/>
        </authorList>
    </citation>
    <scope>NUCLEOTIDE SEQUENCE</scope>
</reference>
<dbReference type="AlphaFoldDB" id="A0A0E9RX91"/>
<sequence>MSHCLPPYPLTSSKDTKEVKIGCGKLLE</sequence>
<proteinExistence type="predicted"/>
<dbReference type="EMBL" id="GBXM01074763">
    <property type="protein sequence ID" value="JAH33814.1"/>
    <property type="molecule type" value="Transcribed_RNA"/>
</dbReference>
<organism evidence="1">
    <name type="scientific">Anguilla anguilla</name>
    <name type="common">European freshwater eel</name>
    <name type="synonym">Muraena anguilla</name>
    <dbReference type="NCBI Taxonomy" id="7936"/>
    <lineage>
        <taxon>Eukaryota</taxon>
        <taxon>Metazoa</taxon>
        <taxon>Chordata</taxon>
        <taxon>Craniata</taxon>
        <taxon>Vertebrata</taxon>
        <taxon>Euteleostomi</taxon>
        <taxon>Actinopterygii</taxon>
        <taxon>Neopterygii</taxon>
        <taxon>Teleostei</taxon>
        <taxon>Anguilliformes</taxon>
        <taxon>Anguillidae</taxon>
        <taxon>Anguilla</taxon>
    </lineage>
</organism>